<dbReference type="RefSeq" id="WP_282589637.1">
    <property type="nucleotide sequence ID" value="NZ_JAMOIM010000137.1"/>
</dbReference>
<protein>
    <submittedName>
        <fullName evidence="1">Transcriptional regulator</fullName>
    </submittedName>
</protein>
<dbReference type="Gene3D" id="1.10.260.40">
    <property type="entry name" value="lambda repressor-like DNA-binding domains"/>
    <property type="match status" value="1"/>
</dbReference>
<name>A0AA42CS95_9HYPH</name>
<dbReference type="AlphaFoldDB" id="A0AA42CS95"/>
<dbReference type="Proteomes" id="UP001165667">
    <property type="component" value="Unassembled WGS sequence"/>
</dbReference>
<organism evidence="1 2">
    <name type="scientific">Lichenifustis flavocetrariae</name>
    <dbReference type="NCBI Taxonomy" id="2949735"/>
    <lineage>
        <taxon>Bacteria</taxon>
        <taxon>Pseudomonadati</taxon>
        <taxon>Pseudomonadota</taxon>
        <taxon>Alphaproteobacteria</taxon>
        <taxon>Hyphomicrobiales</taxon>
        <taxon>Lichenihabitantaceae</taxon>
        <taxon>Lichenifustis</taxon>
    </lineage>
</organism>
<evidence type="ECO:0000313" key="1">
    <source>
        <dbReference type="EMBL" id="MCW6513265.1"/>
    </source>
</evidence>
<accession>A0AA42CS95</accession>
<gene>
    <name evidence="1" type="ORF">M8523_36170</name>
</gene>
<keyword evidence="2" id="KW-1185">Reference proteome</keyword>
<dbReference type="SUPFAM" id="SSF47413">
    <property type="entry name" value="lambda repressor-like DNA-binding domains"/>
    <property type="match status" value="1"/>
</dbReference>
<comment type="caution">
    <text evidence="1">The sequence shown here is derived from an EMBL/GenBank/DDBJ whole genome shotgun (WGS) entry which is preliminary data.</text>
</comment>
<dbReference type="GO" id="GO:0003677">
    <property type="term" value="F:DNA binding"/>
    <property type="evidence" value="ECO:0007669"/>
    <property type="project" value="InterPro"/>
</dbReference>
<dbReference type="EMBL" id="JAMOIM010000137">
    <property type="protein sequence ID" value="MCW6513265.1"/>
    <property type="molecule type" value="Genomic_DNA"/>
</dbReference>
<sequence>MITGCQIREARRRLNWTVRQLATGANVPEEIIVQAEGVDSTPSITLQQGGVIRQTFERAGVRFGNGAGVLMLATKDQP</sequence>
<dbReference type="InterPro" id="IPR010982">
    <property type="entry name" value="Lambda_DNA-bd_dom_sf"/>
</dbReference>
<reference evidence="1" key="1">
    <citation type="submission" date="2022-05" db="EMBL/GenBank/DDBJ databases">
        <authorList>
            <person name="Pankratov T."/>
        </authorList>
    </citation>
    <scope>NUCLEOTIDE SEQUENCE</scope>
    <source>
        <strain evidence="1">BP6-180914</strain>
    </source>
</reference>
<evidence type="ECO:0000313" key="2">
    <source>
        <dbReference type="Proteomes" id="UP001165667"/>
    </source>
</evidence>
<proteinExistence type="predicted"/>